<evidence type="ECO:0000256" key="1">
    <source>
        <dbReference type="SAM" id="MobiDB-lite"/>
    </source>
</evidence>
<sequence>MGKKKGGKRMHATVERDRTPSESLKQSLKEMKLMKEKKIPKKSWRDYIEEQKREN</sequence>
<keyword evidence="3" id="KW-1185">Reference proteome</keyword>
<comment type="caution">
    <text evidence="2">The sequence shown here is derived from an EMBL/GenBank/DDBJ whole genome shotgun (WGS) entry which is preliminary data.</text>
</comment>
<name>A0ABV5C056_9BACL</name>
<feature type="region of interest" description="Disordered" evidence="1">
    <location>
        <begin position="1"/>
        <end position="25"/>
    </location>
</feature>
<proteinExistence type="predicted"/>
<feature type="compositionally biased region" description="Basic residues" evidence="1">
    <location>
        <begin position="1"/>
        <end position="11"/>
    </location>
</feature>
<accession>A0ABV5C056</accession>
<organism evidence="2 3">
    <name type="scientific">Paenibacillus medicaginis</name>
    <dbReference type="NCBI Taxonomy" id="1470560"/>
    <lineage>
        <taxon>Bacteria</taxon>
        <taxon>Bacillati</taxon>
        <taxon>Bacillota</taxon>
        <taxon>Bacilli</taxon>
        <taxon>Bacillales</taxon>
        <taxon>Paenibacillaceae</taxon>
        <taxon>Paenibacillus</taxon>
    </lineage>
</organism>
<evidence type="ECO:0000313" key="2">
    <source>
        <dbReference type="EMBL" id="MFB5760889.1"/>
    </source>
</evidence>
<protein>
    <submittedName>
        <fullName evidence="2">Uncharacterized protein</fullName>
    </submittedName>
</protein>
<dbReference type="RefSeq" id="WP_375520037.1">
    <property type="nucleotide sequence ID" value="NZ_JBHIRY010000008.1"/>
</dbReference>
<gene>
    <name evidence="2" type="ORF">ACE5LO_10845</name>
</gene>
<reference evidence="2 3" key="1">
    <citation type="submission" date="2024-09" db="EMBL/GenBank/DDBJ databases">
        <title>Paenibacillus zeirhizospherea sp. nov., isolated from surface of the maize (Zea mays) roots in a horticulture field, Hungary.</title>
        <authorList>
            <person name="Marton D."/>
            <person name="Farkas M."/>
            <person name="Bedics A."/>
            <person name="Toth E."/>
            <person name="Tancsics A."/>
            <person name="Boka K."/>
            <person name="Marati G."/>
            <person name="Kriszt B."/>
            <person name="Cserhati M."/>
        </authorList>
    </citation>
    <scope>NUCLEOTIDE SEQUENCE [LARGE SCALE GENOMIC DNA]</scope>
    <source>
        <strain evidence="2 3">JCM 18446</strain>
    </source>
</reference>
<dbReference type="EMBL" id="JBHIRY010000008">
    <property type="protein sequence ID" value="MFB5760889.1"/>
    <property type="molecule type" value="Genomic_DNA"/>
</dbReference>
<evidence type="ECO:0000313" key="3">
    <source>
        <dbReference type="Proteomes" id="UP001580430"/>
    </source>
</evidence>
<dbReference type="Proteomes" id="UP001580430">
    <property type="component" value="Unassembled WGS sequence"/>
</dbReference>